<name>A0A9N9SDZ9_PHACE</name>
<evidence type="ECO:0000256" key="7">
    <source>
        <dbReference type="ARBA" id="ARBA00023295"/>
    </source>
</evidence>
<feature type="domain" description="Glycoside hydrolase family 9" evidence="10">
    <location>
        <begin position="31"/>
        <end position="455"/>
    </location>
</feature>
<evidence type="ECO:0000259" key="10">
    <source>
        <dbReference type="Pfam" id="PF00759"/>
    </source>
</evidence>
<dbReference type="AlphaFoldDB" id="A0A9N9SDZ9"/>
<dbReference type="OrthoDB" id="10257085at2759"/>
<dbReference type="Proteomes" id="UP001153737">
    <property type="component" value="Chromosome 11"/>
</dbReference>
<evidence type="ECO:0000256" key="2">
    <source>
        <dbReference type="ARBA" id="ARBA00007072"/>
    </source>
</evidence>
<dbReference type="GO" id="GO:0030245">
    <property type="term" value="P:cellulose catabolic process"/>
    <property type="evidence" value="ECO:0007669"/>
    <property type="project" value="UniProtKB-KW"/>
</dbReference>
<organism evidence="11 12">
    <name type="scientific">Phaedon cochleariae</name>
    <name type="common">Mustard beetle</name>
    <dbReference type="NCBI Taxonomy" id="80249"/>
    <lineage>
        <taxon>Eukaryota</taxon>
        <taxon>Metazoa</taxon>
        <taxon>Ecdysozoa</taxon>
        <taxon>Arthropoda</taxon>
        <taxon>Hexapoda</taxon>
        <taxon>Insecta</taxon>
        <taxon>Pterygota</taxon>
        <taxon>Neoptera</taxon>
        <taxon>Endopterygota</taxon>
        <taxon>Coleoptera</taxon>
        <taxon>Polyphaga</taxon>
        <taxon>Cucujiformia</taxon>
        <taxon>Chrysomeloidea</taxon>
        <taxon>Chrysomelidae</taxon>
        <taxon>Chrysomelinae</taxon>
        <taxon>Chrysomelini</taxon>
        <taxon>Phaedon</taxon>
    </lineage>
</organism>
<accession>A0A9N9SDZ9</accession>
<sequence>MEKTTHLLVLLITVALLKESSSSPLHFTPDYKEALKLSLLYYEAQRSGKLPSNNRIKWRGDSALNDTGLKGESLTGGYYDASDYVKFGFTMAFTTTILSWGVISYEDAYVEAGQYSEVLDAIRWSTDYFIKCHTSPYEFYGQVGDFTIDHAFWGRPEDMNLTRPAYKIDKEHPGTDLAAEASAAFASASIVFRNINSSYSKELLRHAEQMYDFAKAFRGSYRDVLPGAKQYYDSESSSYVDELSWGAIWLYKATNNVRFLEEAKSFHGEMKINEEDTDRFNYDRKVLGIQILLAESSNSSLYNDAVISSCDNIVDKNPRTLKGLVYISKQGTLSHAASVAFICLRVAELSDMSRKKFIRFAKEQIDYILGANGRSYVVGYGINYPRRPHHAASSCLAKPEPCGWHQYNSTSPNPQILYGALVSGPNQKDYFEDTREEFLYTDVNIDYNAGFQSALAGLIHVQKNTTIH</sequence>
<keyword evidence="7" id="KW-0326">Glycosidase</keyword>
<feature type="signal peptide" evidence="9">
    <location>
        <begin position="1"/>
        <end position="22"/>
    </location>
</feature>
<dbReference type="InterPro" id="IPR008928">
    <property type="entry name" value="6-hairpin_glycosidase_sf"/>
</dbReference>
<evidence type="ECO:0000256" key="4">
    <source>
        <dbReference type="ARBA" id="ARBA00022801"/>
    </source>
</evidence>
<reference evidence="11" key="2">
    <citation type="submission" date="2022-10" db="EMBL/GenBank/DDBJ databases">
        <authorList>
            <consortium name="ENA_rothamsted_submissions"/>
            <consortium name="culmorum"/>
            <person name="King R."/>
        </authorList>
    </citation>
    <scope>NUCLEOTIDE SEQUENCE</scope>
</reference>
<dbReference type="InterPro" id="IPR012341">
    <property type="entry name" value="6hp_glycosidase-like_sf"/>
</dbReference>
<dbReference type="EMBL" id="OU896717">
    <property type="protein sequence ID" value="CAG9814737.1"/>
    <property type="molecule type" value="Genomic_DNA"/>
</dbReference>
<proteinExistence type="inferred from homology"/>
<comment type="catalytic activity">
    <reaction evidence="1">
        <text>Endohydrolysis of (1-&gt;4)-beta-D-glucosidic linkages in cellulose, lichenin and cereal beta-D-glucans.</text>
        <dbReference type="EC" id="3.2.1.4"/>
    </reaction>
</comment>
<dbReference type="Gene3D" id="1.50.10.10">
    <property type="match status" value="1"/>
</dbReference>
<evidence type="ECO:0000256" key="1">
    <source>
        <dbReference type="ARBA" id="ARBA00000966"/>
    </source>
</evidence>
<keyword evidence="6" id="KW-0119">Carbohydrate metabolism</keyword>
<evidence type="ECO:0000256" key="3">
    <source>
        <dbReference type="ARBA" id="ARBA00012601"/>
    </source>
</evidence>
<keyword evidence="12" id="KW-1185">Reference proteome</keyword>
<keyword evidence="9" id="KW-0732">Signal</keyword>
<evidence type="ECO:0000313" key="11">
    <source>
        <dbReference type="EMBL" id="CAG9814737.1"/>
    </source>
</evidence>
<keyword evidence="5" id="KW-0136">Cellulose degradation</keyword>
<keyword evidence="4" id="KW-0378">Hydrolase</keyword>
<dbReference type="SUPFAM" id="SSF48208">
    <property type="entry name" value="Six-hairpin glycosidases"/>
    <property type="match status" value="1"/>
</dbReference>
<dbReference type="GO" id="GO:0008810">
    <property type="term" value="F:cellulase activity"/>
    <property type="evidence" value="ECO:0007669"/>
    <property type="project" value="UniProtKB-EC"/>
</dbReference>
<evidence type="ECO:0000256" key="6">
    <source>
        <dbReference type="ARBA" id="ARBA00023277"/>
    </source>
</evidence>
<dbReference type="PANTHER" id="PTHR22298">
    <property type="entry name" value="ENDO-1,4-BETA-GLUCANASE"/>
    <property type="match status" value="1"/>
</dbReference>
<evidence type="ECO:0000256" key="8">
    <source>
        <dbReference type="ARBA" id="ARBA00023326"/>
    </source>
</evidence>
<evidence type="ECO:0000313" key="12">
    <source>
        <dbReference type="Proteomes" id="UP001153737"/>
    </source>
</evidence>
<dbReference type="InterPro" id="IPR001701">
    <property type="entry name" value="Glyco_hydro_9"/>
</dbReference>
<protein>
    <recommendedName>
        <fullName evidence="3">cellulase</fullName>
        <ecNumber evidence="3">3.2.1.4</ecNumber>
    </recommendedName>
</protein>
<evidence type="ECO:0000256" key="9">
    <source>
        <dbReference type="SAM" id="SignalP"/>
    </source>
</evidence>
<gene>
    <name evidence="11" type="ORF">PHAECO_LOCUS2465</name>
</gene>
<feature type="chain" id="PRO_5040167158" description="cellulase" evidence="9">
    <location>
        <begin position="23"/>
        <end position="468"/>
    </location>
</feature>
<dbReference type="Pfam" id="PF00759">
    <property type="entry name" value="Glyco_hydro_9"/>
    <property type="match status" value="1"/>
</dbReference>
<evidence type="ECO:0000256" key="5">
    <source>
        <dbReference type="ARBA" id="ARBA00023001"/>
    </source>
</evidence>
<keyword evidence="8" id="KW-0624">Polysaccharide degradation</keyword>
<reference evidence="11" key="1">
    <citation type="submission" date="2022-01" db="EMBL/GenBank/DDBJ databases">
        <authorList>
            <person name="King R."/>
        </authorList>
    </citation>
    <scope>NUCLEOTIDE SEQUENCE</scope>
</reference>
<comment type="similarity">
    <text evidence="2">Belongs to the glycosyl hydrolase 9 (cellulase E) family.</text>
</comment>
<dbReference type="EC" id="3.2.1.4" evidence="3"/>